<dbReference type="EMBL" id="CP046883">
    <property type="protein sequence ID" value="QNH96294.1"/>
    <property type="molecule type" value="Genomic_DNA"/>
</dbReference>
<feature type="compositionally biased region" description="Low complexity" evidence="1">
    <location>
        <begin position="1"/>
        <end position="14"/>
    </location>
</feature>
<feature type="region of interest" description="Disordered" evidence="1">
    <location>
        <begin position="1"/>
        <end position="36"/>
    </location>
</feature>
<organism evidence="2 3">
    <name type="scientific">Corynebacterium anserum</name>
    <dbReference type="NCBI Taxonomy" id="2684406"/>
    <lineage>
        <taxon>Bacteria</taxon>
        <taxon>Bacillati</taxon>
        <taxon>Actinomycetota</taxon>
        <taxon>Actinomycetes</taxon>
        <taxon>Mycobacteriales</taxon>
        <taxon>Corynebacteriaceae</taxon>
        <taxon>Corynebacterium</taxon>
    </lineage>
</organism>
<dbReference type="Pfam" id="PF00149">
    <property type="entry name" value="Metallophos"/>
    <property type="match status" value="1"/>
</dbReference>
<dbReference type="RefSeq" id="WP_185770046.1">
    <property type="nucleotide sequence ID" value="NZ_CP046883.1"/>
</dbReference>
<accession>A0A7G7YP74</accession>
<dbReference type="InterPro" id="IPR004843">
    <property type="entry name" value="Calcineurin-like_PHP"/>
</dbReference>
<dbReference type="InterPro" id="IPR029052">
    <property type="entry name" value="Metallo-depent_PP-like"/>
</dbReference>
<dbReference type="Proteomes" id="UP000515275">
    <property type="component" value="Chromosome"/>
</dbReference>
<dbReference type="PANTHER" id="PTHR30337">
    <property type="entry name" value="COMPONENT OF ATP-DEPENDENT DSDNA EXONUCLEASE"/>
    <property type="match status" value="1"/>
</dbReference>
<dbReference type="GO" id="GO:0016787">
    <property type="term" value="F:hydrolase activity"/>
    <property type="evidence" value="ECO:0007669"/>
    <property type="project" value="InterPro"/>
</dbReference>
<keyword evidence="3" id="KW-1185">Reference proteome</keyword>
<dbReference type="PANTHER" id="PTHR30337:SF0">
    <property type="entry name" value="NUCLEASE SBCCD SUBUNIT D"/>
    <property type="match status" value="1"/>
</dbReference>
<evidence type="ECO:0000313" key="2">
    <source>
        <dbReference type="EMBL" id="QNH96294.1"/>
    </source>
</evidence>
<dbReference type="InterPro" id="IPR050535">
    <property type="entry name" value="DNA_Repair-Maintenance_Comp"/>
</dbReference>
<gene>
    <name evidence="2" type="ORF">GP473_06120</name>
</gene>
<sequence>MTSTSPSASYSSSSDELPPHVSAPDTVRDARPEEASLGTRTRSFRFLHTSDWQLGMPAHFLGEESRIRFAEARLNGVERIFSVASEQGCQAIVVAGDVFDDNLLQPEVYRRAMDVLGHAPVPVFLLPGNHDPLDAASIYNNPDFEALGAATGDGAPVIVLRDTHPVRVSEELGDSVRIIGAPLKSKRASTDLVAHAVAETEQNYGSAEAGEIRILVGHGAVATFGDDFNLSAIDVGRATQACDQRIVDYIALGDTHSTTRLNEAGTVWYSGAHEVTAYREPNGGGETHSGYALVVDITVDEEAASHPATVDVAEHRTGQWTFVAMDADVNSRADAEAFVERLRAVENKRHTAIKYALRGTVDLTTSGWLEDTIGGLAPGFAALYERRRCMDLHVAPDMDELSSMHVGGGYMQHAAEELAERATNKDTEAGDALRLLFRLNANVGKGL</sequence>
<dbReference type="KEGG" id="cans:GP473_06120"/>
<dbReference type="AlphaFoldDB" id="A0A7G7YP74"/>
<name>A0A7G7YP74_9CORY</name>
<proteinExistence type="predicted"/>
<evidence type="ECO:0000313" key="3">
    <source>
        <dbReference type="Proteomes" id="UP000515275"/>
    </source>
</evidence>
<dbReference type="SUPFAM" id="SSF56300">
    <property type="entry name" value="Metallo-dependent phosphatases"/>
    <property type="match status" value="1"/>
</dbReference>
<evidence type="ECO:0000256" key="1">
    <source>
        <dbReference type="SAM" id="MobiDB-lite"/>
    </source>
</evidence>
<reference evidence="2 3" key="1">
    <citation type="submission" date="2019-12" db="EMBL/GenBank/DDBJ databases">
        <title>Corynebacterium sp. nov., isolated from feces of the Anser Albifrons in China.</title>
        <authorList>
            <person name="Liu Q."/>
        </authorList>
    </citation>
    <scope>NUCLEOTIDE SEQUENCE [LARGE SCALE GENOMIC DNA]</scope>
    <source>
        <strain evidence="2 3">23H37-10</strain>
    </source>
</reference>
<dbReference type="Gene3D" id="3.60.21.10">
    <property type="match status" value="1"/>
</dbReference>
<protein>
    <submittedName>
        <fullName evidence="2">Uncharacterized protein</fullName>
    </submittedName>
</protein>